<proteinExistence type="predicted"/>
<dbReference type="OrthoDB" id="8687890at2"/>
<comment type="caution">
    <text evidence="3">The sequence shown here is derived from an EMBL/GenBank/DDBJ whole genome shotgun (WGS) entry which is preliminary data.</text>
</comment>
<feature type="region of interest" description="Disordered" evidence="1">
    <location>
        <begin position="63"/>
        <end position="84"/>
    </location>
</feature>
<reference evidence="3 4" key="1">
    <citation type="submission" date="2019-02" db="EMBL/GenBank/DDBJ databases">
        <title>Genomic Encyclopedia of Type Strains, Phase IV (KMG-IV): sequencing the most valuable type-strain genomes for metagenomic binning, comparative biology and taxonomic classification.</title>
        <authorList>
            <person name="Goeker M."/>
        </authorList>
    </citation>
    <scope>NUCLEOTIDE SEQUENCE [LARGE SCALE GENOMIC DNA]</scope>
    <source>
        <strain evidence="3 4">DSM 23814</strain>
    </source>
</reference>
<dbReference type="PROSITE" id="PS51257">
    <property type="entry name" value="PROKAR_LIPOPROTEIN"/>
    <property type="match status" value="1"/>
</dbReference>
<evidence type="ECO:0008006" key="5">
    <source>
        <dbReference type="Google" id="ProtNLM"/>
    </source>
</evidence>
<feature type="compositionally biased region" description="Basic and acidic residues" evidence="1">
    <location>
        <begin position="66"/>
        <end position="84"/>
    </location>
</feature>
<evidence type="ECO:0000256" key="2">
    <source>
        <dbReference type="SAM" id="SignalP"/>
    </source>
</evidence>
<dbReference type="AlphaFoldDB" id="A0A4Q7VPG1"/>
<evidence type="ECO:0000313" key="3">
    <source>
        <dbReference type="EMBL" id="RZT98316.1"/>
    </source>
</evidence>
<sequence length="84" mass="9369">MIHRLLPAKTALFAGLIVMGALSGCQALDEMEADGYREQCANLGIRPGSASFDQCMLQQQALSENETEHSLDRMEREEEAKRKK</sequence>
<organism evidence="3 4">
    <name type="scientific">Advenella incenata</name>
    <dbReference type="NCBI Taxonomy" id="267800"/>
    <lineage>
        <taxon>Bacteria</taxon>
        <taxon>Pseudomonadati</taxon>
        <taxon>Pseudomonadota</taxon>
        <taxon>Betaproteobacteria</taxon>
        <taxon>Burkholderiales</taxon>
        <taxon>Alcaligenaceae</taxon>
    </lineage>
</organism>
<evidence type="ECO:0000313" key="4">
    <source>
        <dbReference type="Proteomes" id="UP000293398"/>
    </source>
</evidence>
<keyword evidence="4" id="KW-1185">Reference proteome</keyword>
<dbReference type="EMBL" id="SHKO01000001">
    <property type="protein sequence ID" value="RZT98316.1"/>
    <property type="molecule type" value="Genomic_DNA"/>
</dbReference>
<dbReference type="RefSeq" id="WP_128393407.1">
    <property type="nucleotide sequence ID" value="NZ_SHKO01000001.1"/>
</dbReference>
<dbReference type="Proteomes" id="UP000293398">
    <property type="component" value="Unassembled WGS sequence"/>
</dbReference>
<feature type="signal peptide" evidence="2">
    <location>
        <begin position="1"/>
        <end position="27"/>
    </location>
</feature>
<keyword evidence="2" id="KW-0732">Signal</keyword>
<name>A0A4Q7VPG1_9BURK</name>
<protein>
    <recommendedName>
        <fullName evidence="5">Lipoprotein</fullName>
    </recommendedName>
</protein>
<evidence type="ECO:0000256" key="1">
    <source>
        <dbReference type="SAM" id="MobiDB-lite"/>
    </source>
</evidence>
<accession>A0A4Q7VPG1</accession>
<gene>
    <name evidence="3" type="ORF">EV681_0092</name>
</gene>
<feature type="chain" id="PRO_5020625112" description="Lipoprotein" evidence="2">
    <location>
        <begin position="28"/>
        <end position="84"/>
    </location>
</feature>